<dbReference type="EMBL" id="CYTW01000001">
    <property type="protein sequence ID" value="CUJ88112.1"/>
    <property type="molecule type" value="Genomic_DNA"/>
</dbReference>
<comment type="pathway">
    <text evidence="1">Protein modification; protein ubiquitination.</text>
</comment>
<dbReference type="InterPro" id="IPR012334">
    <property type="entry name" value="Pectin_lyas_fold"/>
</dbReference>
<proteinExistence type="predicted"/>
<dbReference type="InterPro" id="IPR022441">
    <property type="entry name" value="Para_beta_helix_rpt-2"/>
</dbReference>
<dbReference type="InterPro" id="IPR026464">
    <property type="entry name" value="NosD_copper_fam"/>
</dbReference>
<dbReference type="InterPro" id="IPR006633">
    <property type="entry name" value="Carb-bd_sugar_hydrolysis-dom"/>
</dbReference>
<dbReference type="PANTHER" id="PTHR22990">
    <property type="entry name" value="F-BOX ONLY PROTEIN"/>
    <property type="match status" value="1"/>
</dbReference>
<accession>A0A0P1IC16</accession>
<feature type="domain" description="Carbohydrate-binding/sugar hydrolysis" evidence="5">
    <location>
        <begin position="191"/>
        <end position="352"/>
    </location>
</feature>
<keyword evidence="3" id="KW-0833">Ubl conjugation pathway</keyword>
<dbReference type="Gene3D" id="2.160.20.10">
    <property type="entry name" value="Single-stranded right-handed beta-helix, Pectin lyase-like"/>
    <property type="match status" value="2"/>
</dbReference>
<feature type="domain" description="Carbohydrate-binding/sugar hydrolysis" evidence="5">
    <location>
        <begin position="37"/>
        <end position="185"/>
    </location>
</feature>
<dbReference type="InterPro" id="IPR006626">
    <property type="entry name" value="PbH1"/>
</dbReference>
<keyword evidence="7" id="KW-1185">Reference proteome</keyword>
<dbReference type="STRING" id="1715693.PH7735_00869"/>
<protein>
    <submittedName>
        <fullName evidence="6">Nitrous oxide reductase family maturation protein NosD</fullName>
    </submittedName>
</protein>
<dbReference type="GeneID" id="83879939"/>
<dbReference type="Proteomes" id="UP000051870">
    <property type="component" value="Unassembled WGS sequence"/>
</dbReference>
<evidence type="ECO:0000256" key="2">
    <source>
        <dbReference type="ARBA" id="ARBA00022737"/>
    </source>
</evidence>
<dbReference type="RefSeq" id="WP_058310053.1">
    <property type="nucleotide sequence ID" value="NZ_CYTW01000001.1"/>
</dbReference>
<sequence>MKWLLTALTLLTADCVLAADWDVPARAGAISKTLAQAADGDTLRLRPGLYLENVVLDRPVILDGQGHATIDGQGNGSVITVTGTDITVTGVTVIGSGSSHETIDSGIKLTKTARAPQITDNVVLGNLYGIDIHGARNAYVAGNRIEGRLDHHVNARGNGVYVWNAPGAVVDGNDIRFGRDGIFVNSSRKNIFRNNLFRDLRFAVHYMYADDSEVSGNVSIGNDLGYAVMFSTRVRVVDNVSVNDREHGVMLNYTNRSEIRGNYVQNAQEKCTFLYNSHKNQFSDNWFEGCGIGIHFTAGSQKNRILGNAFVGNRTQVKFVSSKWHEWSEEGRGNYWSDNAAYDVNGDGIGDAPYRPNDSMDHVLWTQPAAKMLLGSPAVQLVRWSQAAFPALLPGGVIDSNPLMKPVRPDVSEKVPHDG</sequence>
<dbReference type="PANTHER" id="PTHR22990:SF15">
    <property type="entry name" value="F-BOX ONLY PROTEIN 10"/>
    <property type="match status" value="1"/>
</dbReference>
<dbReference type="Pfam" id="PF05048">
    <property type="entry name" value="NosD"/>
    <property type="match status" value="1"/>
</dbReference>
<dbReference type="InterPro" id="IPR011050">
    <property type="entry name" value="Pectin_lyase_fold/virulence"/>
</dbReference>
<evidence type="ECO:0000256" key="3">
    <source>
        <dbReference type="ARBA" id="ARBA00022786"/>
    </source>
</evidence>
<keyword evidence="4" id="KW-0732">Signal</keyword>
<dbReference type="SUPFAM" id="SSF51126">
    <property type="entry name" value="Pectin lyase-like"/>
    <property type="match status" value="1"/>
</dbReference>
<gene>
    <name evidence="6" type="ORF">PH7735_00869</name>
</gene>
<keyword evidence="2" id="KW-0677">Repeat</keyword>
<evidence type="ECO:0000256" key="1">
    <source>
        <dbReference type="ARBA" id="ARBA00004906"/>
    </source>
</evidence>
<dbReference type="InterPro" id="IPR007742">
    <property type="entry name" value="NosD_dom"/>
</dbReference>
<dbReference type="SMART" id="SM00722">
    <property type="entry name" value="CASH"/>
    <property type="match status" value="2"/>
</dbReference>
<dbReference type="NCBIfam" id="TIGR04247">
    <property type="entry name" value="NosD_copper_fam"/>
    <property type="match status" value="1"/>
</dbReference>
<dbReference type="SMART" id="SM00710">
    <property type="entry name" value="PbH1"/>
    <property type="match status" value="10"/>
</dbReference>
<organism evidence="6 7">
    <name type="scientific">Shimia thalassica</name>
    <dbReference type="NCBI Taxonomy" id="1715693"/>
    <lineage>
        <taxon>Bacteria</taxon>
        <taxon>Pseudomonadati</taxon>
        <taxon>Pseudomonadota</taxon>
        <taxon>Alphaproteobacteria</taxon>
        <taxon>Rhodobacterales</taxon>
        <taxon>Roseobacteraceae</taxon>
    </lineage>
</organism>
<feature type="chain" id="PRO_5006065102" evidence="4">
    <location>
        <begin position="19"/>
        <end position="419"/>
    </location>
</feature>
<evidence type="ECO:0000313" key="6">
    <source>
        <dbReference type="EMBL" id="CUJ88112.1"/>
    </source>
</evidence>
<dbReference type="AlphaFoldDB" id="A0A0P1IC16"/>
<evidence type="ECO:0000256" key="4">
    <source>
        <dbReference type="SAM" id="SignalP"/>
    </source>
</evidence>
<evidence type="ECO:0000313" key="7">
    <source>
        <dbReference type="Proteomes" id="UP000051870"/>
    </source>
</evidence>
<evidence type="ECO:0000259" key="5">
    <source>
        <dbReference type="SMART" id="SM00722"/>
    </source>
</evidence>
<feature type="signal peptide" evidence="4">
    <location>
        <begin position="1"/>
        <end position="18"/>
    </location>
</feature>
<reference evidence="7" key="1">
    <citation type="submission" date="2015-09" db="EMBL/GenBank/DDBJ databases">
        <authorList>
            <person name="Rodrigo-Torres Lidia"/>
            <person name="Arahal R.David."/>
        </authorList>
    </citation>
    <scope>NUCLEOTIDE SEQUENCE [LARGE SCALE GENOMIC DNA]</scope>
    <source>
        <strain evidence="7">CECT 7735</strain>
    </source>
</reference>
<name>A0A0P1IC16_9RHOB</name>
<dbReference type="NCBIfam" id="TIGR03804">
    <property type="entry name" value="para_beta_helix"/>
    <property type="match status" value="1"/>
</dbReference>
<dbReference type="InterPro" id="IPR051550">
    <property type="entry name" value="SCF-Subunits/Alg-Epimerases"/>
</dbReference>